<keyword evidence="6 13" id="KW-0489">Methyltransferase</keyword>
<dbReference type="AlphaFoldDB" id="A0A1J5SQ47"/>
<keyword evidence="5" id="KW-0698">rRNA processing</keyword>
<dbReference type="EMBL" id="MLJW01000045">
    <property type="protein sequence ID" value="OIR06144.1"/>
    <property type="molecule type" value="Genomic_DNA"/>
</dbReference>
<comment type="catalytic activity">
    <reaction evidence="10">
        <text>uridine(1498) in 16S rRNA + S-adenosyl-L-methionine = N(3)-methyluridine(1498) in 16S rRNA + S-adenosyl-L-homocysteine + H(+)</text>
        <dbReference type="Rhea" id="RHEA:42920"/>
        <dbReference type="Rhea" id="RHEA-COMP:10283"/>
        <dbReference type="Rhea" id="RHEA-COMP:10284"/>
        <dbReference type="ChEBI" id="CHEBI:15378"/>
        <dbReference type="ChEBI" id="CHEBI:57856"/>
        <dbReference type="ChEBI" id="CHEBI:59789"/>
        <dbReference type="ChEBI" id="CHEBI:65315"/>
        <dbReference type="ChEBI" id="CHEBI:74502"/>
        <dbReference type="EC" id="2.1.1.193"/>
    </reaction>
</comment>
<evidence type="ECO:0000256" key="10">
    <source>
        <dbReference type="ARBA" id="ARBA00047944"/>
    </source>
</evidence>
<protein>
    <recommendedName>
        <fullName evidence="3">16S rRNA (uracil(1498)-N(3))-methyltransferase</fullName>
        <ecNumber evidence="3">2.1.1.193</ecNumber>
    </recommendedName>
</protein>
<comment type="similarity">
    <text evidence="2">Belongs to the RNA methyltransferase RsmE family.</text>
</comment>
<name>A0A1J5SQ47_9ZZZZ</name>
<evidence type="ECO:0000256" key="9">
    <source>
        <dbReference type="ARBA" id="ARBA00025699"/>
    </source>
</evidence>
<dbReference type="Gene3D" id="2.40.240.20">
    <property type="entry name" value="Hypothetical PUA domain-like, domain 1"/>
    <property type="match status" value="1"/>
</dbReference>
<dbReference type="SUPFAM" id="SSF75217">
    <property type="entry name" value="alpha/beta knot"/>
    <property type="match status" value="1"/>
</dbReference>
<dbReference type="NCBIfam" id="NF008696">
    <property type="entry name" value="PRK11713.3-5"/>
    <property type="match status" value="1"/>
</dbReference>
<dbReference type="SUPFAM" id="SSF88697">
    <property type="entry name" value="PUA domain-like"/>
    <property type="match status" value="1"/>
</dbReference>
<evidence type="ECO:0000256" key="4">
    <source>
        <dbReference type="ARBA" id="ARBA00022490"/>
    </source>
</evidence>
<evidence type="ECO:0000256" key="3">
    <source>
        <dbReference type="ARBA" id="ARBA00012328"/>
    </source>
</evidence>
<dbReference type="GO" id="GO:0070475">
    <property type="term" value="P:rRNA base methylation"/>
    <property type="evidence" value="ECO:0007669"/>
    <property type="project" value="TreeGrafter"/>
</dbReference>
<proteinExistence type="inferred from homology"/>
<evidence type="ECO:0000256" key="5">
    <source>
        <dbReference type="ARBA" id="ARBA00022552"/>
    </source>
</evidence>
<dbReference type="InterPro" id="IPR029028">
    <property type="entry name" value="Alpha/beta_knot_MTases"/>
</dbReference>
<evidence type="ECO:0000256" key="2">
    <source>
        <dbReference type="ARBA" id="ARBA00005528"/>
    </source>
</evidence>
<dbReference type="InterPro" id="IPR029026">
    <property type="entry name" value="tRNA_m1G_MTases_N"/>
</dbReference>
<keyword evidence="8" id="KW-0949">S-adenosyl-L-methionine</keyword>
<evidence type="ECO:0000259" key="11">
    <source>
        <dbReference type="Pfam" id="PF04452"/>
    </source>
</evidence>
<evidence type="ECO:0000259" key="12">
    <source>
        <dbReference type="Pfam" id="PF20260"/>
    </source>
</evidence>
<dbReference type="PIRSF" id="PIRSF015601">
    <property type="entry name" value="MTase_slr0722"/>
    <property type="match status" value="1"/>
</dbReference>
<dbReference type="EC" id="2.1.1.193" evidence="3"/>
<keyword evidence="7 13" id="KW-0808">Transferase</keyword>
<dbReference type="InterPro" id="IPR006700">
    <property type="entry name" value="RsmE"/>
</dbReference>
<dbReference type="CDD" id="cd18084">
    <property type="entry name" value="RsmE-like"/>
    <property type="match status" value="1"/>
</dbReference>
<dbReference type="Gene3D" id="3.40.1280.10">
    <property type="match status" value="1"/>
</dbReference>
<feature type="domain" description="Ribosomal RNA small subunit methyltransferase E PUA-like" evidence="12">
    <location>
        <begin position="23"/>
        <end position="66"/>
    </location>
</feature>
<dbReference type="GO" id="GO:0005737">
    <property type="term" value="C:cytoplasm"/>
    <property type="evidence" value="ECO:0007669"/>
    <property type="project" value="UniProtKB-SubCell"/>
</dbReference>
<sequence length="253" mass="26606">MDTPPKLRLFVDAALAPGAALPLTAEQAHYLLSVMRAAAGTPVAVFNGRDGEWRARLEPAGRKGGRLILESPSRPQAPEPDLWLLFAPIKRTRIDFIAEKATELGVSALQPVFTRHTVMSRVNDERLRAIAIEAAEQCERLSVPQVRPAAALDSLLAGWPSERRLILLDEGGGGRPVAEALGALPPGPAALLVGPEGGFAAAELESLRALPFTVPVGLGPRILRADTAALAALACYQALCGDGGLAPRLSSLS</sequence>
<evidence type="ECO:0000256" key="7">
    <source>
        <dbReference type="ARBA" id="ARBA00022679"/>
    </source>
</evidence>
<dbReference type="InterPro" id="IPR046887">
    <property type="entry name" value="RsmE_PUA-like"/>
</dbReference>
<dbReference type="PANTHER" id="PTHR30027:SF3">
    <property type="entry name" value="16S RRNA (URACIL(1498)-N(3))-METHYLTRANSFERASE"/>
    <property type="match status" value="1"/>
</dbReference>
<dbReference type="Pfam" id="PF20260">
    <property type="entry name" value="PUA_4"/>
    <property type="match status" value="1"/>
</dbReference>
<dbReference type="NCBIfam" id="TIGR00046">
    <property type="entry name" value="RsmE family RNA methyltransferase"/>
    <property type="match status" value="1"/>
</dbReference>
<dbReference type="InterPro" id="IPR015947">
    <property type="entry name" value="PUA-like_sf"/>
</dbReference>
<dbReference type="Pfam" id="PF04452">
    <property type="entry name" value="Methyltrans_RNA"/>
    <property type="match status" value="1"/>
</dbReference>
<evidence type="ECO:0000256" key="6">
    <source>
        <dbReference type="ARBA" id="ARBA00022603"/>
    </source>
</evidence>
<comment type="caution">
    <text evidence="13">The sequence shown here is derived from an EMBL/GenBank/DDBJ whole genome shotgun (WGS) entry which is preliminary data.</text>
</comment>
<dbReference type="PANTHER" id="PTHR30027">
    <property type="entry name" value="RIBOSOMAL RNA SMALL SUBUNIT METHYLTRANSFERASE E"/>
    <property type="match status" value="1"/>
</dbReference>
<keyword evidence="4" id="KW-0963">Cytoplasm</keyword>
<comment type="subcellular location">
    <subcellularLocation>
        <location evidence="1">Cytoplasm</location>
    </subcellularLocation>
</comment>
<comment type="function">
    <text evidence="9">Specifically methylates the N3 position of the uracil ring of uridine 1498 (m3U1498) in 16S rRNA. Acts on the fully assembled 30S ribosomal subunit.</text>
</comment>
<evidence type="ECO:0000313" key="13">
    <source>
        <dbReference type="EMBL" id="OIR06144.1"/>
    </source>
</evidence>
<gene>
    <name evidence="13" type="primary">rsmE_7</name>
    <name evidence="13" type="ORF">GALL_116160</name>
</gene>
<evidence type="ECO:0000256" key="1">
    <source>
        <dbReference type="ARBA" id="ARBA00004496"/>
    </source>
</evidence>
<reference evidence="13" key="1">
    <citation type="submission" date="2016-10" db="EMBL/GenBank/DDBJ databases">
        <title>Sequence of Gallionella enrichment culture.</title>
        <authorList>
            <person name="Poehlein A."/>
            <person name="Muehling M."/>
            <person name="Daniel R."/>
        </authorList>
    </citation>
    <scope>NUCLEOTIDE SEQUENCE</scope>
</reference>
<accession>A0A1J5SQ47</accession>
<feature type="domain" description="Ribosomal RNA small subunit methyltransferase E methyltransferase" evidence="11">
    <location>
        <begin position="79"/>
        <end position="236"/>
    </location>
</feature>
<organism evidence="13">
    <name type="scientific">mine drainage metagenome</name>
    <dbReference type="NCBI Taxonomy" id="410659"/>
    <lineage>
        <taxon>unclassified sequences</taxon>
        <taxon>metagenomes</taxon>
        <taxon>ecological metagenomes</taxon>
    </lineage>
</organism>
<dbReference type="GO" id="GO:0070042">
    <property type="term" value="F:rRNA (uridine-N3-)-methyltransferase activity"/>
    <property type="evidence" value="ECO:0007669"/>
    <property type="project" value="TreeGrafter"/>
</dbReference>
<dbReference type="InterPro" id="IPR046886">
    <property type="entry name" value="RsmE_MTase_dom"/>
</dbReference>
<evidence type="ECO:0000256" key="8">
    <source>
        <dbReference type="ARBA" id="ARBA00022691"/>
    </source>
</evidence>